<protein>
    <submittedName>
        <fullName evidence="1">Uncharacterized protein</fullName>
    </submittedName>
</protein>
<organism evidence="1 2">
    <name type="scientific">Dryococelus australis</name>
    <dbReference type="NCBI Taxonomy" id="614101"/>
    <lineage>
        <taxon>Eukaryota</taxon>
        <taxon>Metazoa</taxon>
        <taxon>Ecdysozoa</taxon>
        <taxon>Arthropoda</taxon>
        <taxon>Hexapoda</taxon>
        <taxon>Insecta</taxon>
        <taxon>Pterygota</taxon>
        <taxon>Neoptera</taxon>
        <taxon>Polyneoptera</taxon>
        <taxon>Phasmatodea</taxon>
        <taxon>Verophasmatodea</taxon>
        <taxon>Anareolatae</taxon>
        <taxon>Phasmatidae</taxon>
        <taxon>Eurycanthinae</taxon>
        <taxon>Dryococelus</taxon>
    </lineage>
</organism>
<keyword evidence="2" id="KW-1185">Reference proteome</keyword>
<dbReference type="EMBL" id="JARBHB010000004">
    <property type="protein sequence ID" value="KAJ8885057.1"/>
    <property type="molecule type" value="Genomic_DNA"/>
</dbReference>
<reference evidence="1 2" key="1">
    <citation type="submission" date="2023-02" db="EMBL/GenBank/DDBJ databases">
        <title>LHISI_Scaffold_Assembly.</title>
        <authorList>
            <person name="Stuart O.P."/>
            <person name="Cleave R."/>
            <person name="Magrath M.J.L."/>
            <person name="Mikheyev A.S."/>
        </authorList>
    </citation>
    <scope>NUCLEOTIDE SEQUENCE [LARGE SCALE GENOMIC DNA]</scope>
    <source>
        <strain evidence="1">Daus_M_001</strain>
        <tissue evidence="1">Leg muscle</tissue>
    </source>
</reference>
<evidence type="ECO:0000313" key="1">
    <source>
        <dbReference type="EMBL" id="KAJ8885057.1"/>
    </source>
</evidence>
<accession>A0ABQ9HL44</accession>
<comment type="caution">
    <text evidence="1">The sequence shown here is derived from an EMBL/GenBank/DDBJ whole genome shotgun (WGS) entry which is preliminary data.</text>
</comment>
<evidence type="ECO:0000313" key="2">
    <source>
        <dbReference type="Proteomes" id="UP001159363"/>
    </source>
</evidence>
<dbReference type="Proteomes" id="UP001159363">
    <property type="component" value="Chromosome X"/>
</dbReference>
<gene>
    <name evidence="1" type="ORF">PR048_011253</name>
</gene>
<proteinExistence type="predicted"/>
<sequence length="102" mass="11745">MSSMGAIVCILNGNGLRDLFSTVYASVSVDKMFTSHVYVRVVRRNILGYLSLGKLILETTKFNDIVTYYLKCIQLLPFFHESSHFLYAKSCYLYLQDMINLK</sequence>
<name>A0ABQ9HL44_9NEOP</name>